<proteinExistence type="predicted"/>
<evidence type="ECO:0000256" key="1">
    <source>
        <dbReference type="SAM" id="MobiDB-lite"/>
    </source>
</evidence>
<evidence type="ECO:0000313" key="3">
    <source>
        <dbReference type="Proteomes" id="UP000015106"/>
    </source>
</evidence>
<reference evidence="2" key="3">
    <citation type="submission" date="2022-06" db="UniProtKB">
        <authorList>
            <consortium name="EnsemblPlants"/>
        </authorList>
    </citation>
    <scope>IDENTIFICATION</scope>
</reference>
<name>A0A8R7QJQ3_TRIUA</name>
<dbReference type="AlphaFoldDB" id="A0A8R7QJQ3"/>
<organism evidence="2 3">
    <name type="scientific">Triticum urartu</name>
    <name type="common">Red wild einkorn</name>
    <name type="synonym">Crithodium urartu</name>
    <dbReference type="NCBI Taxonomy" id="4572"/>
    <lineage>
        <taxon>Eukaryota</taxon>
        <taxon>Viridiplantae</taxon>
        <taxon>Streptophyta</taxon>
        <taxon>Embryophyta</taxon>
        <taxon>Tracheophyta</taxon>
        <taxon>Spermatophyta</taxon>
        <taxon>Magnoliopsida</taxon>
        <taxon>Liliopsida</taxon>
        <taxon>Poales</taxon>
        <taxon>Poaceae</taxon>
        <taxon>BOP clade</taxon>
        <taxon>Pooideae</taxon>
        <taxon>Triticodae</taxon>
        <taxon>Triticeae</taxon>
        <taxon>Triticinae</taxon>
        <taxon>Triticum</taxon>
    </lineage>
</organism>
<accession>A0A8R7QJQ3</accession>
<sequence>MIRDPPLQEDPEVRAGAGEADVEALLLARVGEAGADGRVEEDDVADPGPRVLEVDEAREALGVPRHVELEGPDLEEEPGERGAAGAAGDPEDERVLPRAALRLDEVVEELGAVRLVHLHVPGLQGEGQRAVEPLDVRDSVPLLPRRRRRVAVAGGDHEEQQQQQLGHAHAHVHLEANQLDSGASVRRSGGS</sequence>
<reference evidence="2" key="2">
    <citation type="submission" date="2018-03" db="EMBL/GenBank/DDBJ databases">
        <title>The Triticum urartu genome reveals the dynamic nature of wheat genome evolution.</title>
        <authorList>
            <person name="Ling H."/>
            <person name="Ma B."/>
            <person name="Shi X."/>
            <person name="Liu H."/>
            <person name="Dong L."/>
            <person name="Sun H."/>
            <person name="Cao Y."/>
            <person name="Gao Q."/>
            <person name="Zheng S."/>
            <person name="Li Y."/>
            <person name="Yu Y."/>
            <person name="Du H."/>
            <person name="Qi M."/>
            <person name="Li Y."/>
            <person name="Yu H."/>
            <person name="Cui Y."/>
            <person name="Wang N."/>
            <person name="Chen C."/>
            <person name="Wu H."/>
            <person name="Zhao Y."/>
            <person name="Zhang J."/>
            <person name="Li Y."/>
            <person name="Zhou W."/>
            <person name="Zhang B."/>
            <person name="Hu W."/>
            <person name="Eijk M."/>
            <person name="Tang J."/>
            <person name="Witsenboer H."/>
            <person name="Zhao S."/>
            <person name="Li Z."/>
            <person name="Zhang A."/>
            <person name="Wang D."/>
            <person name="Liang C."/>
        </authorList>
    </citation>
    <scope>NUCLEOTIDE SEQUENCE [LARGE SCALE GENOMIC DNA]</scope>
    <source>
        <strain evidence="2">cv. G1812</strain>
    </source>
</reference>
<dbReference type="Proteomes" id="UP000015106">
    <property type="component" value="Chromosome 5"/>
</dbReference>
<reference evidence="3" key="1">
    <citation type="journal article" date="2013" name="Nature">
        <title>Draft genome of the wheat A-genome progenitor Triticum urartu.</title>
        <authorList>
            <person name="Ling H.Q."/>
            <person name="Zhao S."/>
            <person name="Liu D."/>
            <person name="Wang J."/>
            <person name="Sun H."/>
            <person name="Zhang C."/>
            <person name="Fan H."/>
            <person name="Li D."/>
            <person name="Dong L."/>
            <person name="Tao Y."/>
            <person name="Gao C."/>
            <person name="Wu H."/>
            <person name="Li Y."/>
            <person name="Cui Y."/>
            <person name="Guo X."/>
            <person name="Zheng S."/>
            <person name="Wang B."/>
            <person name="Yu K."/>
            <person name="Liang Q."/>
            <person name="Yang W."/>
            <person name="Lou X."/>
            <person name="Chen J."/>
            <person name="Feng M."/>
            <person name="Jian J."/>
            <person name="Zhang X."/>
            <person name="Luo G."/>
            <person name="Jiang Y."/>
            <person name="Liu J."/>
            <person name="Wang Z."/>
            <person name="Sha Y."/>
            <person name="Zhang B."/>
            <person name="Wu H."/>
            <person name="Tang D."/>
            <person name="Shen Q."/>
            <person name="Xue P."/>
            <person name="Zou S."/>
            <person name="Wang X."/>
            <person name="Liu X."/>
            <person name="Wang F."/>
            <person name="Yang Y."/>
            <person name="An X."/>
            <person name="Dong Z."/>
            <person name="Zhang K."/>
            <person name="Zhang X."/>
            <person name="Luo M.C."/>
            <person name="Dvorak J."/>
            <person name="Tong Y."/>
            <person name="Wang J."/>
            <person name="Yang H."/>
            <person name="Li Z."/>
            <person name="Wang D."/>
            <person name="Zhang A."/>
            <person name="Wang J."/>
        </authorList>
    </citation>
    <scope>NUCLEOTIDE SEQUENCE</scope>
    <source>
        <strain evidence="3">cv. G1812</strain>
    </source>
</reference>
<feature type="region of interest" description="Disordered" evidence="1">
    <location>
        <begin position="62"/>
        <end position="93"/>
    </location>
</feature>
<dbReference type="EnsemblPlants" id="TuG1812G0500003428.01.T01">
    <property type="protein sequence ID" value="TuG1812G0500003428.01.T01.cds350746"/>
    <property type="gene ID" value="TuG1812G0500003428.01"/>
</dbReference>
<keyword evidence="3" id="KW-1185">Reference proteome</keyword>
<protein>
    <submittedName>
        <fullName evidence="2">Uncharacterized protein</fullName>
    </submittedName>
</protein>
<dbReference type="Gramene" id="TuG1812G0500003428.01.T01">
    <property type="protein sequence ID" value="TuG1812G0500003428.01.T01.cds350746"/>
    <property type="gene ID" value="TuG1812G0500003428.01"/>
</dbReference>
<evidence type="ECO:0000313" key="2">
    <source>
        <dbReference type="EnsemblPlants" id="TuG1812G0500003428.01.T01.cds350746"/>
    </source>
</evidence>